<evidence type="ECO:0000256" key="1">
    <source>
        <dbReference type="SAM" id="MobiDB-lite"/>
    </source>
</evidence>
<dbReference type="CDD" id="cd03809">
    <property type="entry name" value="GT4_MtfB-like"/>
    <property type="match status" value="1"/>
</dbReference>
<reference evidence="2 3" key="1">
    <citation type="journal article" date="2016" name="Microb. Cell Fact.">
        <title>Dissection of exopolysaccharide biosynthesis in Kozakia baliensis.</title>
        <authorList>
            <person name="Brandt J.U."/>
            <person name="Jakob F."/>
            <person name="Behr J."/>
            <person name="Geissler A.J."/>
            <person name="Vogel R.F."/>
        </authorList>
    </citation>
    <scope>NUCLEOTIDE SEQUENCE [LARGE SCALE GENOMIC DNA]</scope>
    <source>
        <strain evidence="2 3">DSM 14400</strain>
    </source>
</reference>
<dbReference type="KEGG" id="kba:A0U89_02360"/>
<proteinExistence type="predicted"/>
<feature type="region of interest" description="Disordered" evidence="1">
    <location>
        <begin position="161"/>
        <end position="181"/>
    </location>
</feature>
<accession>A0A1D8URC1</accession>
<dbReference type="Pfam" id="PF00534">
    <property type="entry name" value="Glycos_transf_1"/>
    <property type="match status" value="1"/>
</dbReference>
<dbReference type="SUPFAM" id="SSF53756">
    <property type="entry name" value="UDP-Glycosyltransferase/glycogen phosphorylase"/>
    <property type="match status" value="1"/>
</dbReference>
<dbReference type="Gene3D" id="3.40.50.2000">
    <property type="entry name" value="Glycogen Phosphorylase B"/>
    <property type="match status" value="1"/>
</dbReference>
<gene>
    <name evidence="2" type="ORF">A0U89_02360</name>
</gene>
<dbReference type="eggNOG" id="COG0438">
    <property type="taxonomic scope" value="Bacteria"/>
</dbReference>
<organism evidence="2 3">
    <name type="scientific">Kozakia baliensis</name>
    <dbReference type="NCBI Taxonomy" id="153496"/>
    <lineage>
        <taxon>Bacteria</taxon>
        <taxon>Pseudomonadati</taxon>
        <taxon>Pseudomonadota</taxon>
        <taxon>Alphaproteobacteria</taxon>
        <taxon>Acetobacterales</taxon>
        <taxon>Acetobacteraceae</taxon>
        <taxon>Kozakia</taxon>
    </lineage>
</organism>
<dbReference type="RefSeq" id="WP_070401975.1">
    <property type="nucleotide sequence ID" value="NZ_BJVW01000023.1"/>
</dbReference>
<dbReference type="PANTHER" id="PTHR46401">
    <property type="entry name" value="GLYCOSYLTRANSFERASE WBBK-RELATED"/>
    <property type="match status" value="1"/>
</dbReference>
<dbReference type="EMBL" id="CP014674">
    <property type="protein sequence ID" value="AOX16156.1"/>
    <property type="molecule type" value="Genomic_DNA"/>
</dbReference>
<name>A0A1D8URC1_9PROT</name>
<evidence type="ECO:0000313" key="3">
    <source>
        <dbReference type="Proteomes" id="UP000179145"/>
    </source>
</evidence>
<dbReference type="STRING" id="153496.A0U89_02360"/>
<dbReference type="AlphaFoldDB" id="A0A1D8URC1"/>
<keyword evidence="3" id="KW-1185">Reference proteome</keyword>
<protein>
    <submittedName>
        <fullName evidence="2">Uncharacterized protein</fullName>
    </submittedName>
</protein>
<dbReference type="OrthoDB" id="9790710at2"/>
<evidence type="ECO:0000313" key="2">
    <source>
        <dbReference type="EMBL" id="AOX16156.1"/>
    </source>
</evidence>
<dbReference type="GO" id="GO:0016757">
    <property type="term" value="F:glycosyltransferase activity"/>
    <property type="evidence" value="ECO:0007669"/>
    <property type="project" value="InterPro"/>
</dbReference>
<sequence>MSGYTIFVDVEDLFQYCEANPRPSGIQRQVFELLKVLPGCASNLPTKPKIVFVRQGASDPLLEVKFDAIHSLFENLTGTIVKESGASKTHRSASLPLKERVSFRQRLQRLRHHVIFYLEGRPAPISDPLLRAGVFQIRALRLARRAWQKRHKTKVVPMAAAPAAQPVQKQSAPPQSHVSSRSLGKPGDIFLILGAPWAREGFGERLRVLRDTIGLRPVLLVYDLIPVRRPEWCAHSLVTSFSRWLEETLPHCADLMAISDATARDVNDFVQARGLTLQQPIRTVPLGTGFGAVAEAGQPSHVTPGLPKPGSYVLFVSTIEARKNHILLFRVWSRLLRDKPRSEVPTLVFAGRVGWLVADLMQQLENTEYLSGAIRLIADPTDAELMSLYEGCRFTVFPSLFEGWGLPVSESLALGRPCVASHATAIPEAGGELTRYFDPENEDDAYRVLRSVIEDEAGLDAWRTRVRKEFVPTPWSMTADAVLKTCECAVSGVKESAL</sequence>
<dbReference type="PANTHER" id="PTHR46401:SF2">
    <property type="entry name" value="GLYCOSYLTRANSFERASE WBBK-RELATED"/>
    <property type="match status" value="1"/>
</dbReference>
<feature type="compositionally biased region" description="Low complexity" evidence="1">
    <location>
        <begin position="161"/>
        <end position="176"/>
    </location>
</feature>
<dbReference type="Proteomes" id="UP000179145">
    <property type="component" value="Chromosome"/>
</dbReference>
<dbReference type="InterPro" id="IPR001296">
    <property type="entry name" value="Glyco_trans_1"/>
</dbReference>